<organism evidence="1">
    <name type="scientific">Opuntia streptacantha</name>
    <name type="common">Prickly pear cactus</name>
    <name type="synonym">Opuntia cardona</name>
    <dbReference type="NCBI Taxonomy" id="393608"/>
    <lineage>
        <taxon>Eukaryota</taxon>
        <taxon>Viridiplantae</taxon>
        <taxon>Streptophyta</taxon>
        <taxon>Embryophyta</taxon>
        <taxon>Tracheophyta</taxon>
        <taxon>Spermatophyta</taxon>
        <taxon>Magnoliopsida</taxon>
        <taxon>eudicotyledons</taxon>
        <taxon>Gunneridae</taxon>
        <taxon>Pentapetalae</taxon>
        <taxon>Caryophyllales</taxon>
        <taxon>Cactineae</taxon>
        <taxon>Cactaceae</taxon>
        <taxon>Opuntioideae</taxon>
        <taxon>Opuntia</taxon>
    </lineage>
</organism>
<sequence>MRIIIFDNAFPMKVNPWADMTSIAPVFALTITHLTDGFSLLVLIIGKLPVDQGVSLLMQRELKVLAPLGTIRMEKKITLLTNINSGIQLASMVAHRTVFEMVSRFKL</sequence>
<name>A0A7C9ERU9_OPUST</name>
<dbReference type="EMBL" id="GISG01250895">
    <property type="protein sequence ID" value="MBA4671427.1"/>
    <property type="molecule type" value="Transcribed_RNA"/>
</dbReference>
<proteinExistence type="predicted"/>
<dbReference type="AlphaFoldDB" id="A0A7C9ERU9"/>
<protein>
    <submittedName>
        <fullName evidence="1">Uncharacterized protein</fullName>
    </submittedName>
</protein>
<accession>A0A7C9ERU9</accession>
<reference evidence="1" key="2">
    <citation type="submission" date="2020-07" db="EMBL/GenBank/DDBJ databases">
        <authorList>
            <person name="Vera ALvarez R."/>
            <person name="Arias-Moreno D.M."/>
            <person name="Jimenez-Jacinto V."/>
            <person name="Jimenez-Bremont J.F."/>
            <person name="Swaminathan K."/>
            <person name="Moose S.P."/>
            <person name="Guerrero-Gonzalez M.L."/>
            <person name="Marino-Ramirez L."/>
            <person name="Landsman D."/>
            <person name="Rodriguez-Kessler M."/>
            <person name="Delgado-Sanchez P."/>
        </authorList>
    </citation>
    <scope>NUCLEOTIDE SEQUENCE</scope>
    <source>
        <tissue evidence="1">Cladode</tissue>
    </source>
</reference>
<dbReference type="EMBL" id="GISG01250898">
    <property type="protein sequence ID" value="MBA4671429.1"/>
    <property type="molecule type" value="Transcribed_RNA"/>
</dbReference>
<evidence type="ECO:0000313" key="1">
    <source>
        <dbReference type="EMBL" id="MBA4671427.1"/>
    </source>
</evidence>
<reference evidence="1" key="1">
    <citation type="journal article" date="2013" name="J. Plant Res.">
        <title>Effect of fungi and light on seed germination of three Opuntia species from semiarid lands of central Mexico.</title>
        <authorList>
            <person name="Delgado-Sanchez P."/>
            <person name="Jimenez-Bremont J.F."/>
            <person name="Guerrero-Gonzalez Mde L."/>
            <person name="Flores J."/>
        </authorList>
    </citation>
    <scope>NUCLEOTIDE SEQUENCE</scope>
    <source>
        <tissue evidence="1">Cladode</tissue>
    </source>
</reference>